<dbReference type="PROSITE" id="PS00135">
    <property type="entry name" value="TRYPSIN_SER"/>
    <property type="match status" value="1"/>
</dbReference>
<organism evidence="6 7">
    <name type="scientific">Drosophila rubida</name>
    <dbReference type="NCBI Taxonomy" id="30044"/>
    <lineage>
        <taxon>Eukaryota</taxon>
        <taxon>Metazoa</taxon>
        <taxon>Ecdysozoa</taxon>
        <taxon>Arthropoda</taxon>
        <taxon>Hexapoda</taxon>
        <taxon>Insecta</taxon>
        <taxon>Pterygota</taxon>
        <taxon>Neoptera</taxon>
        <taxon>Endopterygota</taxon>
        <taxon>Diptera</taxon>
        <taxon>Brachycera</taxon>
        <taxon>Muscomorpha</taxon>
        <taxon>Ephydroidea</taxon>
        <taxon>Drosophilidae</taxon>
        <taxon>Drosophila</taxon>
    </lineage>
</organism>
<dbReference type="PANTHER" id="PTHR24252:SF8">
    <property type="entry name" value="ACROSIN"/>
    <property type="match status" value="1"/>
</dbReference>
<comment type="catalytic activity">
    <reaction evidence="1">
        <text>Preferential cleavage: Arg-|-Xaa, Lys-|-Xaa.</text>
        <dbReference type="EC" id="3.4.21.10"/>
    </reaction>
</comment>
<dbReference type="PANTHER" id="PTHR24252">
    <property type="entry name" value="ACROSIN-RELATED"/>
    <property type="match status" value="1"/>
</dbReference>
<dbReference type="AlphaFoldDB" id="A0AAD4JW35"/>
<keyword evidence="7" id="KW-1185">Reference proteome</keyword>
<evidence type="ECO:0000256" key="1">
    <source>
        <dbReference type="ARBA" id="ARBA00001656"/>
    </source>
</evidence>
<feature type="non-terminal residue" evidence="6">
    <location>
        <position position="1"/>
    </location>
</feature>
<dbReference type="Proteomes" id="UP001200034">
    <property type="component" value="Unassembled WGS sequence"/>
</dbReference>
<evidence type="ECO:0000256" key="2">
    <source>
        <dbReference type="ARBA" id="ARBA00012050"/>
    </source>
</evidence>
<feature type="non-terminal residue" evidence="6">
    <location>
        <position position="148"/>
    </location>
</feature>
<dbReference type="EMBL" id="JAJJHW010002774">
    <property type="protein sequence ID" value="KAH8365708.1"/>
    <property type="molecule type" value="Genomic_DNA"/>
</dbReference>
<evidence type="ECO:0000313" key="7">
    <source>
        <dbReference type="Proteomes" id="UP001200034"/>
    </source>
</evidence>
<reference evidence="6" key="1">
    <citation type="journal article" date="2021" name="Mol. Ecol. Resour.">
        <title>Phylogenomic analyses of the genus Drosophila reveals genomic signals of climate adaptation.</title>
        <authorList>
            <person name="Li F."/>
            <person name="Rane R.V."/>
            <person name="Luria V."/>
            <person name="Xiong Z."/>
            <person name="Chen J."/>
            <person name="Li Z."/>
            <person name="Catullo R.A."/>
            <person name="Griffin P.C."/>
            <person name="Schiffer M."/>
            <person name="Pearce S."/>
            <person name="Lee S.F."/>
            <person name="McElroy K."/>
            <person name="Stocker A."/>
            <person name="Shirriffs J."/>
            <person name="Cockerell F."/>
            <person name="Coppin C."/>
            <person name="Sgro C.M."/>
            <person name="Karger A."/>
            <person name="Cain J.W."/>
            <person name="Weber J.A."/>
            <person name="Santpere G."/>
            <person name="Kirschner M.W."/>
            <person name="Hoffmann A.A."/>
            <person name="Oakeshott J.G."/>
            <person name="Zhang G."/>
        </authorList>
    </citation>
    <scope>NUCLEOTIDE SEQUENCE</scope>
    <source>
        <strain evidence="6">BGI-SZ-2011g</strain>
    </source>
</reference>
<proteinExistence type="predicted"/>
<dbReference type="Pfam" id="PF00089">
    <property type="entry name" value="Trypsin"/>
    <property type="match status" value="1"/>
</dbReference>
<evidence type="ECO:0000259" key="5">
    <source>
        <dbReference type="PROSITE" id="PS50240"/>
    </source>
</evidence>
<evidence type="ECO:0000313" key="6">
    <source>
        <dbReference type="EMBL" id="KAH8365708.1"/>
    </source>
</evidence>
<accession>A0AAD4JW35</accession>
<dbReference type="EC" id="3.4.21.10" evidence="2"/>
<evidence type="ECO:0000256" key="3">
    <source>
        <dbReference type="ARBA" id="ARBA00017161"/>
    </source>
</evidence>
<dbReference type="FunFam" id="2.40.10.10:FF:000134">
    <property type="entry name" value="Uncharacterized protein, isoform B"/>
    <property type="match status" value="1"/>
</dbReference>
<dbReference type="Gene3D" id="2.40.10.10">
    <property type="entry name" value="Trypsin-like serine proteases"/>
    <property type="match status" value="1"/>
</dbReference>
<dbReference type="GO" id="GO:0006508">
    <property type="term" value="P:proteolysis"/>
    <property type="evidence" value="ECO:0007669"/>
    <property type="project" value="InterPro"/>
</dbReference>
<dbReference type="InterPro" id="IPR009003">
    <property type="entry name" value="Peptidase_S1_PA"/>
</dbReference>
<dbReference type="GO" id="GO:0004252">
    <property type="term" value="F:serine-type endopeptidase activity"/>
    <property type="evidence" value="ECO:0007669"/>
    <property type="project" value="InterPro"/>
</dbReference>
<dbReference type="SMART" id="SM00020">
    <property type="entry name" value="Tryp_SPc"/>
    <property type="match status" value="1"/>
</dbReference>
<name>A0AAD4JW35_9MUSC</name>
<evidence type="ECO:0000256" key="4">
    <source>
        <dbReference type="ARBA" id="ARBA00023157"/>
    </source>
</evidence>
<dbReference type="InterPro" id="IPR043504">
    <property type="entry name" value="Peptidase_S1_PA_chymotrypsin"/>
</dbReference>
<gene>
    <name evidence="6" type="ORF">KR093_003635</name>
</gene>
<comment type="caution">
    <text evidence="6">The sequence shown here is derived from an EMBL/GenBank/DDBJ whole genome shotgun (WGS) entry which is preliminary data.</text>
</comment>
<dbReference type="InterPro" id="IPR001254">
    <property type="entry name" value="Trypsin_dom"/>
</dbReference>
<sequence>EYTDQIKPICMPSSSSLRAKSYVDRTPFVIGWGRTEEGGRTSNILNNLKIQVFDNSVCRTSYANLKRNFTEDQFDAAILCAGDLQGGKDSCQGDSGGPLVTHQQFAGGSRLYLIGVVAYGYGCGRPDAPGVYTSTQYFMDWIVDMVQN</sequence>
<dbReference type="CDD" id="cd00190">
    <property type="entry name" value="Tryp_SPc"/>
    <property type="match status" value="1"/>
</dbReference>
<feature type="domain" description="Peptidase S1" evidence="5">
    <location>
        <begin position="1"/>
        <end position="147"/>
    </location>
</feature>
<dbReference type="SUPFAM" id="SSF50494">
    <property type="entry name" value="Trypsin-like serine proteases"/>
    <property type="match status" value="1"/>
</dbReference>
<dbReference type="PROSITE" id="PS50240">
    <property type="entry name" value="TRYPSIN_DOM"/>
    <property type="match status" value="1"/>
</dbReference>
<protein>
    <recommendedName>
        <fullName evidence="3">Acrosin</fullName>
        <ecNumber evidence="2">3.4.21.10</ecNumber>
    </recommendedName>
</protein>
<dbReference type="InterPro" id="IPR033116">
    <property type="entry name" value="TRYPSIN_SER"/>
</dbReference>
<keyword evidence="4" id="KW-1015">Disulfide bond</keyword>